<dbReference type="KEGG" id="slau:SLA_2046"/>
<name>A0A160NYK9_STRLU</name>
<feature type="chain" id="PRO_5007818289" evidence="1">
    <location>
        <begin position="32"/>
        <end position="183"/>
    </location>
</feature>
<keyword evidence="3" id="KW-1185">Reference proteome</keyword>
<gene>
    <name evidence="2" type="ORF">SLA_2046</name>
</gene>
<reference evidence="2 3" key="1">
    <citation type="journal article" date="2016" name="Genome Announc.">
        <title>Complete Genome Sequence of Thiostrepton-Producing Streptomyces laurentii ATCC 31255.</title>
        <authorList>
            <person name="Doi K."/>
            <person name="Fujino Y."/>
            <person name="Nagayoshi Y."/>
            <person name="Ohshima T."/>
            <person name="Ogata S."/>
        </authorList>
    </citation>
    <scope>NUCLEOTIDE SEQUENCE [LARGE SCALE GENOMIC DNA]</scope>
    <source>
        <strain evidence="2 3">ATCC 31255</strain>
    </source>
</reference>
<protein>
    <submittedName>
        <fullName evidence="2">Uncharacterized protein</fullName>
    </submittedName>
</protein>
<dbReference type="EMBL" id="AP017424">
    <property type="protein sequence ID" value="BAU82983.1"/>
    <property type="molecule type" value="Genomic_DNA"/>
</dbReference>
<keyword evidence="1" id="KW-0732">Signal</keyword>
<accession>A0A160NYK9</accession>
<evidence type="ECO:0000256" key="1">
    <source>
        <dbReference type="SAM" id="SignalP"/>
    </source>
</evidence>
<proteinExistence type="predicted"/>
<sequence>MLMRVGRPARWGAAVAVAAGFCAASVGPAAAEAGGQDGGPSAWQPFHAAPFEQKAGDVCSFALKGDIVEDGERIRTLAWDAAGRPAVQQVTGPLTIRFTNLSTGAWVVRAVPGIATMTYHPDGSQTWSGTGHMAVAIHTGNPYDPPGEYILNGRIELELHPGVGAEPVALQGTSENLRDTLAG</sequence>
<dbReference type="Proteomes" id="UP000217676">
    <property type="component" value="Chromosome"/>
</dbReference>
<dbReference type="AlphaFoldDB" id="A0A160NYK9"/>
<feature type="signal peptide" evidence="1">
    <location>
        <begin position="1"/>
        <end position="31"/>
    </location>
</feature>
<evidence type="ECO:0000313" key="2">
    <source>
        <dbReference type="EMBL" id="BAU82983.1"/>
    </source>
</evidence>
<organism evidence="2 3">
    <name type="scientific">Streptomyces laurentii</name>
    <dbReference type="NCBI Taxonomy" id="39478"/>
    <lineage>
        <taxon>Bacteria</taxon>
        <taxon>Bacillati</taxon>
        <taxon>Actinomycetota</taxon>
        <taxon>Actinomycetes</taxon>
        <taxon>Kitasatosporales</taxon>
        <taxon>Streptomycetaceae</taxon>
        <taxon>Streptomyces</taxon>
    </lineage>
</organism>
<evidence type="ECO:0000313" key="3">
    <source>
        <dbReference type="Proteomes" id="UP000217676"/>
    </source>
</evidence>